<dbReference type="OrthoDB" id="2200208at2"/>
<organism evidence="2 3">
    <name type="scientific">Vagococcus silagei</name>
    <dbReference type="NCBI Taxonomy" id="2508885"/>
    <lineage>
        <taxon>Bacteria</taxon>
        <taxon>Bacillati</taxon>
        <taxon>Bacillota</taxon>
        <taxon>Bacilli</taxon>
        <taxon>Lactobacillales</taxon>
        <taxon>Enterococcaceae</taxon>
        <taxon>Vagococcus</taxon>
    </lineage>
</organism>
<name>A0A4S3B4B5_9ENTE</name>
<feature type="compositionally biased region" description="Polar residues" evidence="1">
    <location>
        <begin position="264"/>
        <end position="282"/>
    </location>
</feature>
<gene>
    <name evidence="2" type="ORF">ESZ54_09235</name>
</gene>
<sequence>MVKKIKWLVGIGMIAFGLLGFNLDGQAAEGVGLASQEQLKQFMSTPGEASFYLKNDVHFTGTIEVKGNKTLDLDRHVLSTGTGTADQFKITESNASLTLKNGTIEGGNTQSVGNDGAGVINVANRYLNSTINIDGINHTSEKGGFIRANGSDVHFRGNNTLRNGPFNVRAGNMYFDDGVFDGKTTTRGGQDPNSNGAGGINLSFNGYVANLRKKKDRILEISKEATVKLENTNDYGALEYNNNVGNFDLFTVYGTFQGTSIGSSLRTTAASPPSASINSEGTGRSEIHVKPGSTFTSASTARGASNIYGTLFTFSTGLYVDSPKVFDMRYYGNGNFFYMWPDGNKGYFDVRNMDMAVWAKKDFGIGNPMENGVWQDVGYLTIDSFYNTNAGTITSSNQQIKNNFKINDYSRISNDIRKPKLVIDDLDVSADGSFKLPNSAQIMKGSAHYTVPGNNNVGPVANAKVTLTIDKKQYTTVTNEQGEWTFPYSPTDTESSVHYSVIKGGTKAQLRVEDKDERYDEVKGIIVDDIAPQAEPKLLVVNQGTKEGIGANQIPSDPKKALVSYSDETSANSRITVKYDTLLNDRNDLTQEVGFYPNKLKVSLTDEAGNENIVDVPVLVKDKDTTITDSFIVAENFKYDYYQWKKATVPERRDIVLTQGNVKAYTVNLAANEVTEVPHSSNLLQVTWDPEPWQPKKNLPVTIKLKSSISHINAYLDVNEVKMKVNYYLQGTTTRIYSDLKNKTPKPMQEFESIRPEDSIKTTLDNLRAQNQIEIDTTNYTLTTPNYKVFVDDQEVTGDAVPEKDFTVNYYFNGKTLFQDADDIDFGSSQVAKETDILKYTESTSPAPKLTIVNTIPNEKWQLSARISEPIMNKTKNTKFQGSLVFKDQTLTDAALPIMTQDTLDTPLTTINLGQVLEVHQKSGNLSGKHRGKVEWSLVSGPSF</sequence>
<evidence type="ECO:0000256" key="1">
    <source>
        <dbReference type="SAM" id="MobiDB-lite"/>
    </source>
</evidence>
<accession>A0A4S3B4B5</accession>
<keyword evidence="3" id="KW-1185">Reference proteome</keyword>
<dbReference type="EMBL" id="SDGV01000019">
    <property type="protein sequence ID" value="THB60640.1"/>
    <property type="molecule type" value="Genomic_DNA"/>
</dbReference>
<protein>
    <submittedName>
        <fullName evidence="2">Uncharacterized protein</fullName>
    </submittedName>
</protein>
<dbReference type="AlphaFoldDB" id="A0A4S3B4B5"/>
<evidence type="ECO:0000313" key="2">
    <source>
        <dbReference type="EMBL" id="THB60640.1"/>
    </source>
</evidence>
<comment type="caution">
    <text evidence="2">The sequence shown here is derived from an EMBL/GenBank/DDBJ whole genome shotgun (WGS) entry which is preliminary data.</text>
</comment>
<feature type="region of interest" description="Disordered" evidence="1">
    <location>
        <begin position="264"/>
        <end position="298"/>
    </location>
</feature>
<reference evidence="2 3" key="1">
    <citation type="submission" date="2019-01" db="EMBL/GenBank/DDBJ databases">
        <title>Vagococcus silagei sp. nov. isolated from brewer's grain.</title>
        <authorList>
            <person name="Guu J.-R."/>
        </authorList>
    </citation>
    <scope>NUCLEOTIDE SEQUENCE [LARGE SCALE GENOMIC DNA]</scope>
    <source>
        <strain evidence="2 3">2B-2</strain>
    </source>
</reference>
<evidence type="ECO:0000313" key="3">
    <source>
        <dbReference type="Proteomes" id="UP000310506"/>
    </source>
</evidence>
<proteinExistence type="predicted"/>
<dbReference type="Proteomes" id="UP000310506">
    <property type="component" value="Unassembled WGS sequence"/>
</dbReference>
<dbReference type="RefSeq" id="WP_136137397.1">
    <property type="nucleotide sequence ID" value="NZ_SDGV01000019.1"/>
</dbReference>